<keyword evidence="4 8" id="KW-0067">ATP-binding</keyword>
<dbReference type="AlphaFoldDB" id="A0A2T5HWR7"/>
<dbReference type="Gene3D" id="3.40.50.300">
    <property type="entry name" value="P-loop containing nucleotide triphosphate hydrolases"/>
    <property type="match status" value="1"/>
</dbReference>
<organism evidence="8 9">
    <name type="scientific">Celeribacter persicus</name>
    <dbReference type="NCBI Taxonomy" id="1651082"/>
    <lineage>
        <taxon>Bacteria</taxon>
        <taxon>Pseudomonadati</taxon>
        <taxon>Pseudomonadota</taxon>
        <taxon>Alphaproteobacteria</taxon>
        <taxon>Rhodobacterales</taxon>
        <taxon>Roseobacteraceae</taxon>
        <taxon>Celeribacter</taxon>
    </lineage>
</organism>
<dbReference type="PANTHER" id="PTHR42794:SF1">
    <property type="entry name" value="HEMIN IMPORT ATP-BINDING PROTEIN HMUV"/>
    <property type="match status" value="1"/>
</dbReference>
<evidence type="ECO:0000313" key="9">
    <source>
        <dbReference type="Proteomes" id="UP000244077"/>
    </source>
</evidence>
<evidence type="ECO:0000259" key="7">
    <source>
        <dbReference type="PROSITE" id="PS50893"/>
    </source>
</evidence>
<dbReference type="Pfam" id="PF00005">
    <property type="entry name" value="ABC_tran"/>
    <property type="match status" value="1"/>
</dbReference>
<name>A0A2T5HWR7_9RHOB</name>
<dbReference type="GO" id="GO:0005524">
    <property type="term" value="F:ATP binding"/>
    <property type="evidence" value="ECO:0007669"/>
    <property type="project" value="UniProtKB-KW"/>
</dbReference>
<feature type="domain" description="ABC transporter" evidence="7">
    <location>
        <begin position="3"/>
        <end position="234"/>
    </location>
</feature>
<comment type="function">
    <text evidence="6">Part of the ABC transporter complex HmuTUV involved in hemin import. Responsible for energy coupling to the transport system.</text>
</comment>
<dbReference type="GO" id="GO:0016887">
    <property type="term" value="F:ATP hydrolysis activity"/>
    <property type="evidence" value="ECO:0007669"/>
    <property type="project" value="InterPro"/>
</dbReference>
<evidence type="ECO:0000313" key="8">
    <source>
        <dbReference type="EMBL" id="PTQ75995.1"/>
    </source>
</evidence>
<proteinExistence type="inferred from homology"/>
<keyword evidence="3" id="KW-0547">Nucleotide-binding</keyword>
<dbReference type="EMBL" id="QAOH01000001">
    <property type="protein sequence ID" value="PTQ75995.1"/>
    <property type="molecule type" value="Genomic_DNA"/>
</dbReference>
<accession>A0A2T5HWR7</accession>
<evidence type="ECO:0000256" key="2">
    <source>
        <dbReference type="ARBA" id="ARBA00022448"/>
    </source>
</evidence>
<keyword evidence="5" id="KW-1278">Translocase</keyword>
<dbReference type="SMART" id="SM00382">
    <property type="entry name" value="AAA"/>
    <property type="match status" value="1"/>
</dbReference>
<dbReference type="OrthoDB" id="9805601at2"/>
<evidence type="ECO:0000256" key="3">
    <source>
        <dbReference type="ARBA" id="ARBA00022741"/>
    </source>
</evidence>
<dbReference type="FunFam" id="3.40.50.300:FF:000134">
    <property type="entry name" value="Iron-enterobactin ABC transporter ATP-binding protein"/>
    <property type="match status" value="1"/>
</dbReference>
<keyword evidence="2" id="KW-0813">Transport</keyword>
<dbReference type="RefSeq" id="WP_107814969.1">
    <property type="nucleotide sequence ID" value="NZ_QAOH01000001.1"/>
</dbReference>
<keyword evidence="9" id="KW-1185">Reference proteome</keyword>
<evidence type="ECO:0000256" key="4">
    <source>
        <dbReference type="ARBA" id="ARBA00022840"/>
    </source>
</evidence>
<dbReference type="PANTHER" id="PTHR42794">
    <property type="entry name" value="HEMIN IMPORT ATP-BINDING PROTEIN HMUV"/>
    <property type="match status" value="1"/>
</dbReference>
<dbReference type="InterPro" id="IPR003439">
    <property type="entry name" value="ABC_transporter-like_ATP-bd"/>
</dbReference>
<comment type="similarity">
    <text evidence="1">Belongs to the ABC transporter superfamily.</text>
</comment>
<dbReference type="Proteomes" id="UP000244077">
    <property type="component" value="Unassembled WGS sequence"/>
</dbReference>
<dbReference type="SUPFAM" id="SSF52540">
    <property type="entry name" value="P-loop containing nucleoside triphosphate hydrolases"/>
    <property type="match status" value="1"/>
</dbReference>
<sequence>MKLHAHNLGWTTRGKTIVDDVTLDILPGETFGLVGPNGSGKSTLLRLLTGLLPRPAGRVHLEGVPLESMSRRDIAQRIAFVEQMADTSEALRVRDAVELGRTPWLSALTPLGPEDRRIVTEALEATGLAHMAGHSWSTLSGGERQRVHIARALAQRPRLLVLDEPTNHLDIHHQLSLLRLVSMLSVTVVMALHDLNQAMGCDRVGVMENGRLIACGPPAEVLTPARIAAIFRVHVTPLRDPDDNATLFRFHCLEDHS</sequence>
<dbReference type="InterPro" id="IPR003593">
    <property type="entry name" value="AAA+_ATPase"/>
</dbReference>
<evidence type="ECO:0000256" key="6">
    <source>
        <dbReference type="ARBA" id="ARBA00037066"/>
    </source>
</evidence>
<dbReference type="CDD" id="cd03214">
    <property type="entry name" value="ABC_Iron-Siderophores_B12_Hemin"/>
    <property type="match status" value="1"/>
</dbReference>
<evidence type="ECO:0000256" key="1">
    <source>
        <dbReference type="ARBA" id="ARBA00005417"/>
    </source>
</evidence>
<dbReference type="InterPro" id="IPR027417">
    <property type="entry name" value="P-loop_NTPase"/>
</dbReference>
<dbReference type="PROSITE" id="PS50893">
    <property type="entry name" value="ABC_TRANSPORTER_2"/>
    <property type="match status" value="1"/>
</dbReference>
<evidence type="ECO:0000256" key="5">
    <source>
        <dbReference type="ARBA" id="ARBA00022967"/>
    </source>
</evidence>
<protein>
    <submittedName>
        <fullName evidence="8">Iron complex transport system ATP-binding protein</fullName>
    </submittedName>
</protein>
<comment type="caution">
    <text evidence="8">The sequence shown here is derived from an EMBL/GenBank/DDBJ whole genome shotgun (WGS) entry which is preliminary data.</text>
</comment>
<gene>
    <name evidence="8" type="ORF">C8N42_101540</name>
</gene>
<reference evidence="8 9" key="1">
    <citation type="submission" date="2018-04" db="EMBL/GenBank/DDBJ databases">
        <title>Genomic Encyclopedia of Archaeal and Bacterial Type Strains, Phase II (KMG-II): from individual species to whole genera.</title>
        <authorList>
            <person name="Goeker M."/>
        </authorList>
    </citation>
    <scope>NUCLEOTIDE SEQUENCE [LARGE SCALE GENOMIC DNA]</scope>
    <source>
        <strain evidence="8 9">DSM 100434</strain>
    </source>
</reference>